<dbReference type="Proteomes" id="UP000190229">
    <property type="component" value="Unassembled WGS sequence"/>
</dbReference>
<dbReference type="PANTHER" id="PTHR31616">
    <property type="entry name" value="TREHALASE"/>
    <property type="match status" value="1"/>
</dbReference>
<dbReference type="OrthoDB" id="3902805at2"/>
<accession>A0A1V4EQI0</accession>
<dbReference type="InterPro" id="IPR011613">
    <property type="entry name" value="GH15-like"/>
</dbReference>
<protein>
    <recommendedName>
        <fullName evidence="1">GH15-like domain-containing protein</fullName>
    </recommendedName>
</protein>
<dbReference type="EMBL" id="MWPS01000043">
    <property type="protein sequence ID" value="OPG15193.1"/>
    <property type="molecule type" value="Genomic_DNA"/>
</dbReference>
<dbReference type="PANTHER" id="PTHR31616:SF0">
    <property type="entry name" value="GLUCAN 1,4-ALPHA-GLUCOSIDASE"/>
    <property type="match status" value="1"/>
</dbReference>
<gene>
    <name evidence="2" type="ORF">B2M26_13680</name>
</gene>
<dbReference type="Gene3D" id="1.50.10.10">
    <property type="match status" value="1"/>
</dbReference>
<sequence>MRVLQKPHLYSGIIGDGQMLAALSARGELLRIFWPHIDYAQQLERFHVGVHEPDQPIEWFHTQPAFQTYLGESNVLVTEYEIGTLSLSVTQQDVIAHRANGVVRHVTMKNTGTNARQLIGKALLVTQLGEHERSQAVRYNPAESMIVHYRRDTFCAFSMREAVFGFSCGDTSEALAYDTLLGTLENLGADSVLATSFGVIEPGETRTWTMYLAFGRDQKEAAARMAHLKATPAHTWIERSVQESAQFLAQAKSISSGNERLDRLYRRSLLAFSLLLDHERGGMIAAPEFDPAWQACGGYGYCWGRDAAYIATALLQAGYTAQSEAFYAWMLTAQDEDGKWDHRHWLNGTVAPSWGYQADETASVVWGMWRHFQVTRDAAFLRRVYPAMQRAANHLLATLDVESGLPRESIDLWEERFAQHTYSSAAVHAALLCAVEASCEVAGDKVSRNAWREAAERIGRSIDQTLWNEARSCFYRSRRLHLRDAHTHRPVVDGKVVFTELDVYGYTRVIQSFDEVVDASLLGLSYPFAFLKPSDQRAVQVADAVREALWAPRVGGILRYENDAYVGGNPWILTTLWMGLDALRRADEATADEMLSWAAEHATELELFPEQVDRETGETRWVVPLTWSHAMFVLLMLERYGKKDQSAALSSSALLHQS</sequence>
<dbReference type="GO" id="GO:0004553">
    <property type="term" value="F:hydrolase activity, hydrolyzing O-glycosyl compounds"/>
    <property type="evidence" value="ECO:0007669"/>
    <property type="project" value="TreeGrafter"/>
</dbReference>
<keyword evidence="3" id="KW-1185">Reference proteome</keyword>
<dbReference type="GO" id="GO:0005975">
    <property type="term" value="P:carbohydrate metabolic process"/>
    <property type="evidence" value="ECO:0007669"/>
    <property type="project" value="InterPro"/>
</dbReference>
<organism evidence="2 3">
    <name type="scientific">Ferroacidibacillus organovorans</name>
    <dbReference type="NCBI Taxonomy" id="1765683"/>
    <lineage>
        <taxon>Bacteria</taxon>
        <taxon>Bacillati</taxon>
        <taxon>Bacillota</taxon>
        <taxon>Bacilli</taxon>
        <taxon>Bacillales</taxon>
        <taxon>Alicyclobacillaceae</taxon>
        <taxon>Ferroacidibacillus</taxon>
    </lineage>
</organism>
<evidence type="ECO:0000313" key="2">
    <source>
        <dbReference type="EMBL" id="OPG15193.1"/>
    </source>
</evidence>
<dbReference type="SUPFAM" id="SSF48208">
    <property type="entry name" value="Six-hairpin glycosidases"/>
    <property type="match status" value="1"/>
</dbReference>
<evidence type="ECO:0000259" key="1">
    <source>
        <dbReference type="Pfam" id="PF00723"/>
    </source>
</evidence>
<dbReference type="InterPro" id="IPR008928">
    <property type="entry name" value="6-hairpin_glycosidase_sf"/>
</dbReference>
<dbReference type="InterPro" id="IPR012341">
    <property type="entry name" value="6hp_glycosidase-like_sf"/>
</dbReference>
<evidence type="ECO:0000313" key="3">
    <source>
        <dbReference type="Proteomes" id="UP000190229"/>
    </source>
</evidence>
<proteinExistence type="predicted"/>
<dbReference type="AlphaFoldDB" id="A0A1V4EQI0"/>
<reference evidence="2 3" key="1">
    <citation type="submission" date="2017-02" db="EMBL/GenBank/DDBJ databases">
        <title>Draft genome of Acidibacillus ferrooxidans Huett2.</title>
        <authorList>
            <person name="Schopf S."/>
        </authorList>
    </citation>
    <scope>NUCLEOTIDE SEQUENCE [LARGE SCALE GENOMIC DNA]</scope>
    <source>
        <strain evidence="2 3">Huett2</strain>
    </source>
</reference>
<name>A0A1V4EQI0_9BACL</name>
<dbReference type="Pfam" id="PF00723">
    <property type="entry name" value="Glyco_hydro_15"/>
    <property type="match status" value="2"/>
</dbReference>
<feature type="domain" description="GH15-like" evidence="1">
    <location>
        <begin position="265"/>
        <end position="581"/>
    </location>
</feature>
<comment type="caution">
    <text evidence="2">The sequence shown here is derived from an EMBL/GenBank/DDBJ whole genome shotgun (WGS) entry which is preliminary data.</text>
</comment>
<feature type="domain" description="GH15-like" evidence="1">
    <location>
        <begin position="586"/>
        <end position="633"/>
    </location>
</feature>